<evidence type="ECO:0000256" key="2">
    <source>
        <dbReference type="ARBA" id="ARBA00006247"/>
    </source>
</evidence>
<protein>
    <submittedName>
        <fullName evidence="11">Dipeptidase</fullName>
        <ecNumber evidence="11">3.4.13.-</ecNumber>
    </submittedName>
</protein>
<keyword evidence="8" id="KW-0482">Metalloprotease</keyword>
<dbReference type="SUPFAM" id="SSF53187">
    <property type="entry name" value="Zn-dependent exopeptidases"/>
    <property type="match status" value="1"/>
</dbReference>
<keyword evidence="3" id="KW-0645">Protease</keyword>
<dbReference type="NCBIfam" id="TIGR01887">
    <property type="entry name" value="dipeptidaselike"/>
    <property type="match status" value="1"/>
</dbReference>
<dbReference type="Pfam" id="PF01546">
    <property type="entry name" value="Peptidase_M20"/>
    <property type="match status" value="1"/>
</dbReference>
<dbReference type="Gene3D" id="3.30.70.360">
    <property type="match status" value="2"/>
</dbReference>
<evidence type="ECO:0000313" key="12">
    <source>
        <dbReference type="Proteomes" id="UP001363010"/>
    </source>
</evidence>
<dbReference type="InterPro" id="IPR036264">
    <property type="entry name" value="Bact_exopeptidase_dim_dom"/>
</dbReference>
<evidence type="ECO:0000256" key="4">
    <source>
        <dbReference type="ARBA" id="ARBA00022723"/>
    </source>
</evidence>
<keyword evidence="7 11" id="KW-0224">Dipeptidase</keyword>
<evidence type="ECO:0000313" key="11">
    <source>
        <dbReference type="EMBL" id="MEJ8821696.1"/>
    </source>
</evidence>
<evidence type="ECO:0000256" key="3">
    <source>
        <dbReference type="ARBA" id="ARBA00022670"/>
    </source>
</evidence>
<dbReference type="InterPro" id="IPR050072">
    <property type="entry name" value="Peptidase_M20A"/>
</dbReference>
<sequence length="574" mass="61635">MTPYSLAALSLAVTLVCAAPAQADTLKKPELDKLAAIEQATPSPDFQVFLDAALKANPALQSAVTAYRAKTPLAGDDLVNIGRLLGLWNRAHNQRAVLAMLEKMVELPTVRDDKVPPHQSPAIIAFGTLLEGAARDFGLAYRNVDNRIFEVKLPGRGNDEFGILTHADVVPVTADEWVLDDGRKIDPFKVTRVGDLLYGRGTIDDKGSIAATLFAMKTVKESGLPIERTIRLMIETTEETGGDAMKYYREKTPLPDYNIVLDSKYPAVVAEKGSGAVKVFLPVEPASANITAITAMAGAAAANAVPQTATATLRGGDLAAVAAKLEAAKPAFLRKHETQGGKFAIDITPAADSLAVKVTGVSAHGSRPEEGVNPLPRLGLFLRDSGIPLADNHYAKALRYLDDLYGTGYLGEKMGVGYRDDFMGPLTISPNLIRERDGKLEVTANARMPRGRTPEALVESVKAKIDAWAAANKVKLEVSYEQGNWMARDPKGAWLSTLLNVFGDTTGLEAKPVATAGSTTAKPMPNAINFGPAMPGKKYTAHNANEFKEAQDLDADMQMFTEMLVRIGNLKQMQ</sequence>
<evidence type="ECO:0000256" key="8">
    <source>
        <dbReference type="ARBA" id="ARBA00023049"/>
    </source>
</evidence>
<dbReference type="RefSeq" id="WP_340362733.1">
    <property type="nucleotide sequence ID" value="NZ_JBBKZV010000002.1"/>
</dbReference>
<accession>A0ABU8VV53</accession>
<dbReference type="SUPFAM" id="SSF55031">
    <property type="entry name" value="Bacterial exopeptidase dimerisation domain"/>
    <property type="match status" value="1"/>
</dbReference>
<dbReference type="InterPro" id="IPR002933">
    <property type="entry name" value="Peptidase_M20"/>
</dbReference>
<evidence type="ECO:0000256" key="7">
    <source>
        <dbReference type="ARBA" id="ARBA00022997"/>
    </source>
</evidence>
<evidence type="ECO:0000256" key="1">
    <source>
        <dbReference type="ARBA" id="ARBA00001947"/>
    </source>
</evidence>
<keyword evidence="5 11" id="KW-0378">Hydrolase</keyword>
<evidence type="ECO:0000256" key="10">
    <source>
        <dbReference type="SAM" id="SignalP"/>
    </source>
</evidence>
<reference evidence="11 12" key="1">
    <citation type="submission" date="2024-03" db="EMBL/GenBank/DDBJ databases">
        <title>Novel species of the genus Variovorax.</title>
        <authorList>
            <person name="Liu Q."/>
            <person name="Xin Y.-H."/>
        </authorList>
    </citation>
    <scope>NUCLEOTIDE SEQUENCE [LARGE SCALE GENOMIC DNA]</scope>
    <source>
        <strain evidence="11 12">KACC 18501</strain>
    </source>
</reference>
<dbReference type="PANTHER" id="PTHR43808:SF31">
    <property type="entry name" value="N-ACETYL-L-CITRULLINE DEACETYLASE"/>
    <property type="match status" value="1"/>
</dbReference>
<keyword evidence="9" id="KW-0170">Cobalt</keyword>
<dbReference type="Gene3D" id="3.40.630.10">
    <property type="entry name" value="Zn peptidases"/>
    <property type="match status" value="1"/>
</dbReference>
<feature type="chain" id="PRO_5045255385" evidence="10">
    <location>
        <begin position="24"/>
        <end position="574"/>
    </location>
</feature>
<proteinExistence type="inferred from homology"/>
<comment type="similarity">
    <text evidence="2">Belongs to the peptidase M20A family.</text>
</comment>
<dbReference type="InterPro" id="IPR010964">
    <property type="entry name" value="M20A_pepV-rel"/>
</dbReference>
<dbReference type="EC" id="3.4.13.-" evidence="11"/>
<evidence type="ECO:0000256" key="5">
    <source>
        <dbReference type="ARBA" id="ARBA00022801"/>
    </source>
</evidence>
<dbReference type="PANTHER" id="PTHR43808">
    <property type="entry name" value="ACETYLORNITHINE DEACETYLASE"/>
    <property type="match status" value="1"/>
</dbReference>
<dbReference type="EMBL" id="JBBKZV010000002">
    <property type="protein sequence ID" value="MEJ8821696.1"/>
    <property type="molecule type" value="Genomic_DNA"/>
</dbReference>
<name>A0ABU8VV53_9BURK</name>
<feature type="signal peptide" evidence="10">
    <location>
        <begin position="1"/>
        <end position="23"/>
    </location>
</feature>
<keyword evidence="4" id="KW-0479">Metal-binding</keyword>
<comment type="caution">
    <text evidence="11">The sequence shown here is derived from an EMBL/GenBank/DDBJ whole genome shotgun (WGS) entry which is preliminary data.</text>
</comment>
<comment type="cofactor">
    <cofactor evidence="1">
        <name>Zn(2+)</name>
        <dbReference type="ChEBI" id="CHEBI:29105"/>
    </cofactor>
</comment>
<dbReference type="GO" id="GO:0016805">
    <property type="term" value="F:dipeptidase activity"/>
    <property type="evidence" value="ECO:0007669"/>
    <property type="project" value="UniProtKB-KW"/>
</dbReference>
<keyword evidence="6" id="KW-0862">Zinc</keyword>
<dbReference type="NCBIfam" id="NF004809">
    <property type="entry name" value="PRK06156.1"/>
    <property type="match status" value="1"/>
</dbReference>
<organism evidence="11 12">
    <name type="scientific">Variovorax humicola</name>
    <dbReference type="NCBI Taxonomy" id="1769758"/>
    <lineage>
        <taxon>Bacteria</taxon>
        <taxon>Pseudomonadati</taxon>
        <taxon>Pseudomonadota</taxon>
        <taxon>Betaproteobacteria</taxon>
        <taxon>Burkholderiales</taxon>
        <taxon>Comamonadaceae</taxon>
        <taxon>Variovorax</taxon>
    </lineage>
</organism>
<keyword evidence="12" id="KW-1185">Reference proteome</keyword>
<evidence type="ECO:0000256" key="9">
    <source>
        <dbReference type="ARBA" id="ARBA00023285"/>
    </source>
</evidence>
<keyword evidence="10" id="KW-0732">Signal</keyword>
<evidence type="ECO:0000256" key="6">
    <source>
        <dbReference type="ARBA" id="ARBA00022833"/>
    </source>
</evidence>
<dbReference type="Proteomes" id="UP001363010">
    <property type="component" value="Unassembled WGS sequence"/>
</dbReference>
<gene>
    <name evidence="11" type="ORF">WKW80_06545</name>
</gene>